<dbReference type="Pfam" id="PF01295">
    <property type="entry name" value="Adenylate_cycl"/>
    <property type="match status" value="1"/>
</dbReference>
<dbReference type="PANTHER" id="PTHR38760:SF1">
    <property type="entry name" value="ADENYLATE CYCLASE"/>
    <property type="match status" value="1"/>
</dbReference>
<protein>
    <submittedName>
        <fullName evidence="2">Adenylate cyclase</fullName>
        <ecNumber evidence="2">4.6.1.1</ecNumber>
    </submittedName>
</protein>
<dbReference type="InterPro" id="IPR000274">
    <property type="entry name" value="Adenylate_cyclase_1"/>
</dbReference>
<dbReference type="EMBL" id="UOFZ01000120">
    <property type="protein sequence ID" value="VAX13517.1"/>
    <property type="molecule type" value="Genomic_DNA"/>
</dbReference>
<keyword evidence="2" id="KW-0456">Lyase</keyword>
<name>A0A3B1C9J9_9ZZZZ</name>
<sequence length="954" mass="111394">MASMKSLVVCENRQADEPDFKLIKQRFVKLNRARLQRVNSDLRPSQRDFIQLLPLLFHVNHPILPGYVSKDTPVGLPEYRPSKEALAAARRLSKSFSWKKRAYRRFDIHGLYLMGSTGTIAYSDKSDFDIWVVHDSELDGSQINELQMKAAAIEEWAASMAVEATVFLVDAQQFKQGEHGHLSSESSGSALHYLLLEEFYRTSVLLAGRYPLWWLVPPDQEANYDGFVEDIKRKRYIHSREHIDFGGLAEIRAEEFYGATLWLLYKGINSPYKSILKILLMEAYASEHPQIDLLGVRFKRAVYEGEEDINALDPYLMMMDKVEEYLLEYNQERRLDLVRRSFYFKVGEQLSEDRGRRKNSWRRELMSALVNKWGWESGKLLRLDARDEWKISSVVEERKALIREFTGSYRFLSLFTRSRAHSSNLISPADLNILGRKLYAAFERKAGKIEIVYKGITSDLHESHLSFHQLFSDDGQEYWMVYSGVISSDELYNSSPMKRGYSLIEIMAWCYFNKIINRYTILSLYARNTDLTEKELYLLVENMSRLFADEVLATSSVYDMRQPARICAVATFINVGLDPFSAQTRRGKHISSSQTDALKYGGKRENLTLSIDQIIVTSWNEVLTFKFYDVDGLLKCIQGYMKWASSENRRNLPPINAFSFSSYRGSSIARRIETLFAEIIDTFYSGTYAEGTRYILGIEWEYYVLSMEKGILQYEKAGNTEELYRYFSQPTDRFRPVIFDSQTLNDNVFPLIYKNNRQGDVQCFFEVHNDEVDVYVLDERGSLCHQTRSFYDMLGLVRHFKEYFESVRERMAYSLEAGSGFRDILFYRIDRDFNGHREIYRYGDNSYIHTDSYIKLQVMVDRQDDNIIFTLYCEDREFSNLEHGDGVYHQVASYILCLRKSGEVYPIYITDLDLSSTLLDASVESIQTVHYLHYKKIIEQRLMDEIKRIGKSRL</sequence>
<evidence type="ECO:0000313" key="2">
    <source>
        <dbReference type="EMBL" id="VAX13517.1"/>
    </source>
</evidence>
<dbReference type="EC" id="4.6.1.1" evidence="2"/>
<dbReference type="GO" id="GO:0006171">
    <property type="term" value="P:cAMP biosynthetic process"/>
    <property type="evidence" value="ECO:0007669"/>
    <property type="project" value="InterPro"/>
</dbReference>
<gene>
    <name evidence="2" type="ORF">MNBD_GAMMA24-2154</name>
</gene>
<accession>A0A3B1C9J9</accession>
<proteinExistence type="predicted"/>
<dbReference type="GO" id="GO:0004016">
    <property type="term" value="F:adenylate cyclase activity"/>
    <property type="evidence" value="ECO:0007669"/>
    <property type="project" value="UniProtKB-EC"/>
</dbReference>
<feature type="domain" description="Adenylate cyclase class-I N-terminal" evidence="1">
    <location>
        <begin position="20"/>
        <end position="214"/>
    </location>
</feature>
<reference evidence="2" key="1">
    <citation type="submission" date="2018-06" db="EMBL/GenBank/DDBJ databases">
        <authorList>
            <person name="Zhirakovskaya E."/>
        </authorList>
    </citation>
    <scope>NUCLEOTIDE SEQUENCE</scope>
</reference>
<evidence type="ECO:0000259" key="1">
    <source>
        <dbReference type="Pfam" id="PF12633"/>
    </source>
</evidence>
<dbReference type="Pfam" id="PF12633">
    <property type="entry name" value="Adenyl_cycl_N"/>
    <property type="match status" value="1"/>
</dbReference>
<dbReference type="AlphaFoldDB" id="A0A3B1C9J9"/>
<dbReference type="InterPro" id="IPR024685">
    <property type="entry name" value="Adenylate_cyclase_1_N"/>
</dbReference>
<dbReference type="PIRSF" id="PIRSF001444">
    <property type="entry name" value="Adenylate_cycl"/>
    <property type="match status" value="1"/>
</dbReference>
<organism evidence="2">
    <name type="scientific">hydrothermal vent metagenome</name>
    <dbReference type="NCBI Taxonomy" id="652676"/>
    <lineage>
        <taxon>unclassified sequences</taxon>
        <taxon>metagenomes</taxon>
        <taxon>ecological metagenomes</taxon>
    </lineage>
</organism>
<dbReference type="PANTHER" id="PTHR38760">
    <property type="entry name" value="ADENYLATE CYCLASE"/>
    <property type="match status" value="1"/>
</dbReference>